<dbReference type="Proteomes" id="UP000762253">
    <property type="component" value="Unassembled WGS sequence"/>
</dbReference>
<proteinExistence type="predicted"/>
<dbReference type="InterPro" id="IPR036388">
    <property type="entry name" value="WH-like_DNA-bd_sf"/>
</dbReference>
<feature type="region of interest" description="Disordered" evidence="2">
    <location>
        <begin position="1"/>
        <end position="84"/>
    </location>
</feature>
<dbReference type="InterPro" id="IPR005149">
    <property type="entry name" value="Tscrpt_reg_PadR_N"/>
</dbReference>
<keyword evidence="5" id="KW-1185">Reference proteome</keyword>
<dbReference type="SUPFAM" id="SSF46785">
    <property type="entry name" value="Winged helix' DNA-binding domain"/>
    <property type="match status" value="1"/>
</dbReference>
<evidence type="ECO:0000256" key="1">
    <source>
        <dbReference type="SAM" id="Coils"/>
    </source>
</evidence>
<dbReference type="EMBL" id="QMEC01000026">
    <property type="protein sequence ID" value="NMF62945.1"/>
    <property type="molecule type" value="Genomic_DNA"/>
</dbReference>
<sequence length="246" mass="28505">MLNKRENYRMHDRIRSHEPQGEHDEHRHGHYPYREEGGRRAGRGGPPNPEGEHDDYRRGYHPHRGEGGRRAGRGGPPRRGEGKVRRGEARYLLLDALRNEPKHGYEIIKALEERSSGQYAPSPGTVYPTLQYLEDMGLVRADQEAARRVYHLTETGRTELEAHAQEVNAFWARFTEPDTSAAIRAEIGFLEDELQHLMRTVWGGLRNALNRDDQNTIRRVREAIEHSQNEVRRILTEPDSLRDNQE</sequence>
<gene>
    <name evidence="4" type="ORF">DP115_09225</name>
</gene>
<feature type="compositionally biased region" description="Basic and acidic residues" evidence="2">
    <location>
        <begin position="1"/>
        <end position="39"/>
    </location>
</feature>
<comment type="caution">
    <text evidence="4">The sequence shown here is derived from an EMBL/GenBank/DDBJ whole genome shotgun (WGS) entry which is preliminary data.</text>
</comment>
<evidence type="ECO:0000259" key="3">
    <source>
        <dbReference type="Pfam" id="PF03551"/>
    </source>
</evidence>
<feature type="domain" description="Transcription regulator PadR N-terminal" evidence="3">
    <location>
        <begin position="93"/>
        <end position="161"/>
    </location>
</feature>
<organism evidence="4 5">
    <name type="scientific">Brasilonema octagenarum UFV-OR1</name>
    <dbReference type="NCBI Taxonomy" id="417115"/>
    <lineage>
        <taxon>Bacteria</taxon>
        <taxon>Bacillati</taxon>
        <taxon>Cyanobacteriota</taxon>
        <taxon>Cyanophyceae</taxon>
        <taxon>Nostocales</taxon>
        <taxon>Scytonemataceae</taxon>
        <taxon>Brasilonema</taxon>
        <taxon>Octagenarum group</taxon>
    </lineage>
</organism>
<accession>A0ABX1M374</accession>
<dbReference type="PANTHER" id="PTHR43252">
    <property type="entry name" value="TRANSCRIPTIONAL REGULATOR YQJI"/>
    <property type="match status" value="1"/>
</dbReference>
<dbReference type="PANTHER" id="PTHR43252:SF2">
    <property type="entry name" value="TRANSCRIPTION REGULATOR, PADR-LIKE FAMILY"/>
    <property type="match status" value="1"/>
</dbReference>
<dbReference type="Pfam" id="PF03551">
    <property type="entry name" value="PadR"/>
    <property type="match status" value="1"/>
</dbReference>
<name>A0ABX1M374_9CYAN</name>
<evidence type="ECO:0000313" key="4">
    <source>
        <dbReference type="EMBL" id="NMF62945.1"/>
    </source>
</evidence>
<feature type="compositionally biased region" description="Basic and acidic residues" evidence="2">
    <location>
        <begin position="50"/>
        <end position="69"/>
    </location>
</feature>
<dbReference type="Gene3D" id="1.10.10.10">
    <property type="entry name" value="Winged helix-like DNA-binding domain superfamily/Winged helix DNA-binding domain"/>
    <property type="match status" value="1"/>
</dbReference>
<protein>
    <recommendedName>
        <fullName evidence="3">Transcription regulator PadR N-terminal domain-containing protein</fullName>
    </recommendedName>
</protein>
<evidence type="ECO:0000313" key="5">
    <source>
        <dbReference type="Proteomes" id="UP000762253"/>
    </source>
</evidence>
<dbReference type="InterPro" id="IPR036390">
    <property type="entry name" value="WH_DNA-bd_sf"/>
</dbReference>
<reference evidence="4 5" key="1">
    <citation type="submission" date="2018-06" db="EMBL/GenBank/DDBJ databases">
        <title>Comparative genomics of Brasilonema spp. strains.</title>
        <authorList>
            <person name="Alvarenga D.O."/>
            <person name="Fiore M.F."/>
            <person name="Varani A.M."/>
        </authorList>
    </citation>
    <scope>NUCLEOTIDE SEQUENCE [LARGE SCALE GENOMIC DNA]</scope>
    <source>
        <strain evidence="4 5">UFV-OR1</strain>
    </source>
</reference>
<feature type="coiled-coil region" evidence="1">
    <location>
        <begin position="210"/>
        <end position="237"/>
    </location>
</feature>
<keyword evidence="1" id="KW-0175">Coiled coil</keyword>
<evidence type="ECO:0000256" key="2">
    <source>
        <dbReference type="SAM" id="MobiDB-lite"/>
    </source>
</evidence>